<evidence type="ECO:0000256" key="1">
    <source>
        <dbReference type="PIRSR" id="PIRSR000440-1"/>
    </source>
</evidence>
<name>Q97TN8_CLOAB</name>
<dbReference type="Gene3D" id="3.30.559.10">
    <property type="entry name" value="Chloramphenicol acetyltransferase-like domain"/>
    <property type="match status" value="1"/>
</dbReference>
<gene>
    <name evidence="2" type="primary">cat</name>
    <name evidence="2" type="ordered locus">CA_P0060</name>
</gene>
<dbReference type="HOGENOM" id="CLU_093121_0_0_9"/>
<dbReference type="PANTHER" id="PTHR38474">
    <property type="entry name" value="SLR0299 PROTEIN"/>
    <property type="match status" value="1"/>
</dbReference>
<dbReference type="SUPFAM" id="SSF52777">
    <property type="entry name" value="CoA-dependent acyltransferases"/>
    <property type="match status" value="1"/>
</dbReference>
<dbReference type="InterPro" id="IPR023213">
    <property type="entry name" value="CAT-like_dom_sf"/>
</dbReference>
<dbReference type="Pfam" id="PF00302">
    <property type="entry name" value="CAT"/>
    <property type="match status" value="1"/>
</dbReference>
<dbReference type="PANTHER" id="PTHR38474:SF2">
    <property type="entry name" value="CHLORAMPHENICOL ACETYLTRANSFERASE"/>
    <property type="match status" value="1"/>
</dbReference>
<dbReference type="KEGG" id="cac:CA_P0060"/>
<dbReference type="OrthoDB" id="9801766at2"/>
<dbReference type="PATRIC" id="fig|272562.8.peg.60"/>
<dbReference type="GeneID" id="45000292"/>
<accession>Q97TN8</accession>
<evidence type="ECO:0000313" key="3">
    <source>
        <dbReference type="Proteomes" id="UP000000814"/>
    </source>
</evidence>
<dbReference type="SMART" id="SM01059">
    <property type="entry name" value="CAT"/>
    <property type="match status" value="1"/>
</dbReference>
<geneLocation type="plasmid" evidence="2 3">
    <name>pSOL1</name>
</geneLocation>
<feature type="active site" description="Proton acceptor" evidence="1">
    <location>
        <position position="193"/>
    </location>
</feature>
<dbReference type="RefSeq" id="WP_010890745.1">
    <property type="nucleotide sequence ID" value="NC_001988.2"/>
</dbReference>
<dbReference type="InterPro" id="IPR001707">
    <property type="entry name" value="Cmp_AcTrfase"/>
</dbReference>
<proteinExistence type="predicted"/>
<dbReference type="EMBL" id="AE001438">
    <property type="protein sequence ID" value="AAK76806.1"/>
    <property type="molecule type" value="Genomic_DNA"/>
</dbReference>
<keyword evidence="2" id="KW-0614">Plasmid</keyword>
<sequence>MNSNFHAIDMNTYPRAHTYNYFTKTVSTLIYSINITLDVTILRATLKNKGLKFFPAYVYLVTRAIGRHQEFLMAIQNDMLGYWDCRTPFYPIFHEDDKTITFLWTEYNEDFEVFYKNYISDIREYGNNHGIMLSKDAPPSNNYIISCIPWFSFNSLSMQLQNAKNYYAPIFEAGRFTETNGIITLPLSITVNHATVDGYHIKLLLDELQWSMSHPKEWIR</sequence>
<keyword evidence="3" id="KW-1185">Reference proteome</keyword>
<dbReference type="Proteomes" id="UP000000814">
    <property type="component" value="Plasmid pSOL1"/>
</dbReference>
<dbReference type="AlphaFoldDB" id="Q97TN8"/>
<evidence type="ECO:0000313" key="2">
    <source>
        <dbReference type="EMBL" id="AAK76806.1"/>
    </source>
</evidence>
<organism evidence="2 3">
    <name type="scientific">Clostridium acetobutylicum (strain ATCC 824 / DSM 792 / JCM 1419 / IAM 19013 / LMG 5710 / NBRC 13948 / NRRL B-527 / VKM B-1787 / 2291 / W)</name>
    <dbReference type="NCBI Taxonomy" id="272562"/>
    <lineage>
        <taxon>Bacteria</taxon>
        <taxon>Bacillati</taxon>
        <taxon>Bacillota</taxon>
        <taxon>Clostridia</taxon>
        <taxon>Eubacteriales</taxon>
        <taxon>Clostridiaceae</taxon>
        <taxon>Clostridium</taxon>
    </lineage>
</organism>
<reference evidence="2 3" key="1">
    <citation type="journal article" date="2001" name="J. Bacteriol.">
        <title>Genome sequence and comparative analysis of the solvent-producing bacterium Clostridium acetobutylicum.</title>
        <authorList>
            <person name="Nolling J."/>
            <person name="Breton G."/>
            <person name="Omelchenko M.V."/>
            <person name="Makarova K.S."/>
            <person name="Zeng Q."/>
            <person name="Gibson R."/>
            <person name="Lee H.M."/>
            <person name="Dubois J."/>
            <person name="Qiu D."/>
            <person name="Hitti J."/>
            <person name="Wolf Y.I."/>
            <person name="Tatusov R.L."/>
            <person name="Sabathe F."/>
            <person name="Doucette-Stamm L."/>
            <person name="Soucaille P."/>
            <person name="Daly M.J."/>
            <person name="Bennett G.N."/>
            <person name="Koonin E.V."/>
            <person name="Smith D.R."/>
        </authorList>
    </citation>
    <scope>NUCLEOTIDE SEQUENCE [LARGE SCALE GENOMIC DNA]</scope>
    <source>
        <strain evidence="3">ATCC 824 / DSM 792 / JCM 1419 / LMG 5710 / VKM B-1787</strain>
        <plasmid evidence="3">pSOL1</plasmid>
    </source>
</reference>
<dbReference type="PIRSF" id="PIRSF000440">
    <property type="entry name" value="CAT"/>
    <property type="match status" value="1"/>
</dbReference>
<protein>
    <submittedName>
        <fullName evidence="2">Chloramphenicol O-acetyltransferase</fullName>
    </submittedName>
</protein>
<dbReference type="GO" id="GO:0008811">
    <property type="term" value="F:chloramphenicol O-acetyltransferase activity"/>
    <property type="evidence" value="ECO:0007669"/>
    <property type="project" value="InterPro"/>
</dbReference>